<proteinExistence type="predicted"/>
<evidence type="ECO:0008006" key="4">
    <source>
        <dbReference type="Google" id="ProtNLM"/>
    </source>
</evidence>
<dbReference type="Proteomes" id="UP001597260">
    <property type="component" value="Unassembled WGS sequence"/>
</dbReference>
<evidence type="ECO:0000313" key="2">
    <source>
        <dbReference type="EMBL" id="MFD1323007.1"/>
    </source>
</evidence>
<sequence length="202" mass="20838">MRSTKRLRIGVIATAALIAGGLAACATPAQEGSQLPRFEVEGTRAYDYMSVQQLADKASAIILATPTGKSHSVPLPAKHGQPDSAPTQYVRMTVTSVLRGNLDVQEIDLVSPGVDVNTGKLGLLSGGPYLLFVTPAMYGPNDRAGGYVVVGGPAGVYAKSTSASAFQKVDVDSKALPGTLSGTAQDLPLITKTEAQLLSEGP</sequence>
<keyword evidence="1" id="KW-0732">Signal</keyword>
<evidence type="ECO:0000256" key="1">
    <source>
        <dbReference type="SAM" id="SignalP"/>
    </source>
</evidence>
<gene>
    <name evidence="2" type="ORF">ACFQ4H_18100</name>
</gene>
<evidence type="ECO:0000313" key="3">
    <source>
        <dbReference type="Proteomes" id="UP001597260"/>
    </source>
</evidence>
<comment type="caution">
    <text evidence="2">The sequence shown here is derived from an EMBL/GenBank/DDBJ whole genome shotgun (WGS) entry which is preliminary data.</text>
</comment>
<accession>A0ABW3YEU8</accession>
<protein>
    <recommendedName>
        <fullName evidence="4">Lipoprotein</fullName>
    </recommendedName>
</protein>
<reference evidence="3" key="1">
    <citation type="journal article" date="2019" name="Int. J. Syst. Evol. Microbiol.">
        <title>The Global Catalogue of Microorganisms (GCM) 10K type strain sequencing project: providing services to taxonomists for standard genome sequencing and annotation.</title>
        <authorList>
            <consortium name="The Broad Institute Genomics Platform"/>
            <consortium name="The Broad Institute Genome Sequencing Center for Infectious Disease"/>
            <person name="Wu L."/>
            <person name="Ma J."/>
        </authorList>
    </citation>
    <scope>NUCLEOTIDE SEQUENCE [LARGE SCALE GENOMIC DNA]</scope>
    <source>
        <strain evidence="3">JCM 31037</strain>
    </source>
</reference>
<dbReference type="EMBL" id="JBHTMP010000026">
    <property type="protein sequence ID" value="MFD1323007.1"/>
    <property type="molecule type" value="Genomic_DNA"/>
</dbReference>
<organism evidence="2 3">
    <name type="scientific">Micromonospora sonneratiae</name>
    <dbReference type="NCBI Taxonomy" id="1184706"/>
    <lineage>
        <taxon>Bacteria</taxon>
        <taxon>Bacillati</taxon>
        <taxon>Actinomycetota</taxon>
        <taxon>Actinomycetes</taxon>
        <taxon>Micromonosporales</taxon>
        <taxon>Micromonosporaceae</taxon>
        <taxon>Micromonospora</taxon>
    </lineage>
</organism>
<name>A0ABW3YEU8_9ACTN</name>
<feature type="chain" id="PRO_5047305293" description="Lipoprotein" evidence="1">
    <location>
        <begin position="27"/>
        <end position="202"/>
    </location>
</feature>
<keyword evidence="3" id="KW-1185">Reference proteome</keyword>
<dbReference type="PROSITE" id="PS51257">
    <property type="entry name" value="PROKAR_LIPOPROTEIN"/>
    <property type="match status" value="1"/>
</dbReference>
<feature type="signal peptide" evidence="1">
    <location>
        <begin position="1"/>
        <end position="26"/>
    </location>
</feature>
<dbReference type="RefSeq" id="WP_377572156.1">
    <property type="nucleotide sequence ID" value="NZ_JBHTMP010000026.1"/>
</dbReference>